<evidence type="ECO:0000313" key="1">
    <source>
        <dbReference type="EMBL" id="HER96448.1"/>
    </source>
</evidence>
<accession>A0A7V2B1B5</accession>
<organism evidence="1">
    <name type="scientific">Rhodothermus marinus</name>
    <name type="common">Rhodothermus obamensis</name>
    <dbReference type="NCBI Taxonomy" id="29549"/>
    <lineage>
        <taxon>Bacteria</taxon>
        <taxon>Pseudomonadati</taxon>
        <taxon>Rhodothermota</taxon>
        <taxon>Rhodothermia</taxon>
        <taxon>Rhodothermales</taxon>
        <taxon>Rhodothermaceae</taxon>
        <taxon>Rhodothermus</taxon>
    </lineage>
</organism>
<comment type="caution">
    <text evidence="1">The sequence shown here is derived from an EMBL/GenBank/DDBJ whole genome shotgun (WGS) entry which is preliminary data.</text>
</comment>
<name>A0A7V2B1B5_RHOMR</name>
<reference evidence="1" key="1">
    <citation type="journal article" date="2020" name="mSystems">
        <title>Genome- and Community-Level Interaction Insights into Carbon Utilization and Element Cycling Functions of Hydrothermarchaeota in Hydrothermal Sediment.</title>
        <authorList>
            <person name="Zhou Z."/>
            <person name="Liu Y."/>
            <person name="Xu W."/>
            <person name="Pan J."/>
            <person name="Luo Z.H."/>
            <person name="Li M."/>
        </authorList>
    </citation>
    <scope>NUCLEOTIDE SEQUENCE [LARGE SCALE GENOMIC DNA]</scope>
    <source>
        <strain evidence="1">SpSt-143</strain>
    </source>
</reference>
<dbReference type="AlphaFoldDB" id="A0A7V2B1B5"/>
<dbReference type="EMBL" id="DSGB01000005">
    <property type="protein sequence ID" value="HER96448.1"/>
    <property type="molecule type" value="Genomic_DNA"/>
</dbReference>
<gene>
    <name evidence="1" type="ORF">ENO59_08025</name>
</gene>
<proteinExistence type="predicted"/>
<protein>
    <submittedName>
        <fullName evidence="1">Uncharacterized protein</fullName>
    </submittedName>
</protein>
<sequence length="443" mass="50985">MRLVLCSLLFIPFGLLRAQGLPLVHPWSAANDPAEQTAYVWWRHSHSLDSWGGLSLIGPQWRFAVRSRLLLVTQSWTTRLNAVFQTGLYGTYTADFDELYDVLRLIDFLRYQPSRNQRFYLRLGPLNRTRLGTGHVVDFLHTAAAWDERTLGLELAWSTAALDMEAFSTDVRRQAVAGARLALRPFFWAQTSRFRFLTLGLSYVRDPAFRQSALLEAVNADLSLNLLPTETPALVPFVSLAHYRHYGTGLRLGASLQSPNLIDLMAFQLRMGLDYDGKAFLPGYMGVFYPVQNLRARILDPAAYPHTLRYAGISLPEARGGNGFFTEVHLLFPQRFELWYFFRKHYGSQRLSTFHFRLFLRTRELQVQTGISRSGLSDWLALFQPMGAQSWLFFETHYLLARPLWLLVQARYTFERLLDAPEGIACYLPQRRFASMLGLRWAL</sequence>